<feature type="domain" description="HTH tetR-type" evidence="6">
    <location>
        <begin position="33"/>
        <end position="93"/>
    </location>
</feature>
<evidence type="ECO:0000313" key="7">
    <source>
        <dbReference type="EMBL" id="MFC4852450.1"/>
    </source>
</evidence>
<dbReference type="PANTHER" id="PTHR30055">
    <property type="entry name" value="HTH-TYPE TRANSCRIPTIONAL REGULATOR RUTR"/>
    <property type="match status" value="1"/>
</dbReference>
<organism evidence="7 8">
    <name type="scientific">Actinophytocola glycyrrhizae</name>
    <dbReference type="NCBI Taxonomy" id="2044873"/>
    <lineage>
        <taxon>Bacteria</taxon>
        <taxon>Bacillati</taxon>
        <taxon>Actinomycetota</taxon>
        <taxon>Actinomycetes</taxon>
        <taxon>Pseudonocardiales</taxon>
        <taxon>Pseudonocardiaceae</taxon>
    </lineage>
</organism>
<feature type="DNA-binding region" description="H-T-H motif" evidence="5">
    <location>
        <begin position="56"/>
        <end position="75"/>
    </location>
</feature>
<evidence type="ECO:0000256" key="2">
    <source>
        <dbReference type="ARBA" id="ARBA00023015"/>
    </source>
</evidence>
<dbReference type="InterPro" id="IPR004111">
    <property type="entry name" value="Repressor_TetR_C"/>
</dbReference>
<dbReference type="EMBL" id="JBHSIS010000002">
    <property type="protein sequence ID" value="MFC4852450.1"/>
    <property type="molecule type" value="Genomic_DNA"/>
</dbReference>
<keyword evidence="4" id="KW-0804">Transcription</keyword>
<evidence type="ECO:0000313" key="8">
    <source>
        <dbReference type="Proteomes" id="UP001595859"/>
    </source>
</evidence>
<dbReference type="Pfam" id="PF02909">
    <property type="entry name" value="TetR_C_1"/>
    <property type="match status" value="1"/>
</dbReference>
<evidence type="ECO:0000256" key="4">
    <source>
        <dbReference type="ARBA" id="ARBA00023163"/>
    </source>
</evidence>
<sequence length="231" mass="25221">MDAKGLRAGGRGGQSGGVAGEVWLREERPRRDTLTRDRITAAAVELLDEYGTAHLTMRKLAERLEVAAPTLYWHVRTKDDVLDLAVDAIFAEVAIPARTGDWTADARTLVLRWRATMLRHPWSPTLIGRPMLGPNVLARTEFLQSTLARSGRTGAALAAATHGLANLTVGAALTESTWHGQLPRTSAYELIRANADRYPTLAANHHLDAPDQDALFDQAVRTFLAGLDQDV</sequence>
<proteinExistence type="predicted"/>
<dbReference type="PANTHER" id="PTHR30055:SF151">
    <property type="entry name" value="TRANSCRIPTIONAL REGULATORY PROTEIN"/>
    <property type="match status" value="1"/>
</dbReference>
<evidence type="ECO:0000256" key="1">
    <source>
        <dbReference type="ARBA" id="ARBA00022491"/>
    </source>
</evidence>
<dbReference type="Proteomes" id="UP001595859">
    <property type="component" value="Unassembled WGS sequence"/>
</dbReference>
<evidence type="ECO:0000259" key="6">
    <source>
        <dbReference type="PROSITE" id="PS50977"/>
    </source>
</evidence>
<evidence type="ECO:0000256" key="3">
    <source>
        <dbReference type="ARBA" id="ARBA00023125"/>
    </source>
</evidence>
<accession>A0ABV9RT01</accession>
<dbReference type="Pfam" id="PF00440">
    <property type="entry name" value="TetR_N"/>
    <property type="match status" value="1"/>
</dbReference>
<dbReference type="Gene3D" id="1.10.357.10">
    <property type="entry name" value="Tetracycline Repressor, domain 2"/>
    <property type="match status" value="1"/>
</dbReference>
<dbReference type="SUPFAM" id="SSF48498">
    <property type="entry name" value="Tetracyclin repressor-like, C-terminal domain"/>
    <property type="match status" value="1"/>
</dbReference>
<dbReference type="InterPro" id="IPR001647">
    <property type="entry name" value="HTH_TetR"/>
</dbReference>
<dbReference type="InterPro" id="IPR009057">
    <property type="entry name" value="Homeodomain-like_sf"/>
</dbReference>
<name>A0ABV9RT01_9PSEU</name>
<dbReference type="PRINTS" id="PR00455">
    <property type="entry name" value="HTHTETR"/>
</dbReference>
<dbReference type="RefSeq" id="WP_378054173.1">
    <property type="nucleotide sequence ID" value="NZ_JBHSIS010000002.1"/>
</dbReference>
<keyword evidence="8" id="KW-1185">Reference proteome</keyword>
<gene>
    <name evidence="7" type="ORF">ACFPCV_02960</name>
</gene>
<dbReference type="PRINTS" id="PR00400">
    <property type="entry name" value="TETREPRESSOR"/>
</dbReference>
<dbReference type="InterPro" id="IPR003012">
    <property type="entry name" value="Tet_transcr_reg_TetR"/>
</dbReference>
<dbReference type="InterPro" id="IPR036271">
    <property type="entry name" value="Tet_transcr_reg_TetR-rel_C_sf"/>
</dbReference>
<comment type="caution">
    <text evidence="7">The sequence shown here is derived from an EMBL/GenBank/DDBJ whole genome shotgun (WGS) entry which is preliminary data.</text>
</comment>
<reference evidence="8" key="1">
    <citation type="journal article" date="2019" name="Int. J. Syst. Evol. Microbiol.">
        <title>The Global Catalogue of Microorganisms (GCM) 10K type strain sequencing project: providing services to taxonomists for standard genome sequencing and annotation.</title>
        <authorList>
            <consortium name="The Broad Institute Genomics Platform"/>
            <consortium name="The Broad Institute Genome Sequencing Center for Infectious Disease"/>
            <person name="Wu L."/>
            <person name="Ma J."/>
        </authorList>
    </citation>
    <scope>NUCLEOTIDE SEQUENCE [LARGE SCALE GENOMIC DNA]</scope>
    <source>
        <strain evidence="8">ZS-22-S1</strain>
    </source>
</reference>
<dbReference type="PROSITE" id="PS50977">
    <property type="entry name" value="HTH_TETR_2"/>
    <property type="match status" value="1"/>
</dbReference>
<keyword evidence="3 5" id="KW-0238">DNA-binding</keyword>
<dbReference type="SUPFAM" id="SSF46689">
    <property type="entry name" value="Homeodomain-like"/>
    <property type="match status" value="1"/>
</dbReference>
<keyword evidence="1" id="KW-0678">Repressor</keyword>
<evidence type="ECO:0000256" key="5">
    <source>
        <dbReference type="PROSITE-ProRule" id="PRU00335"/>
    </source>
</evidence>
<dbReference type="InterPro" id="IPR050109">
    <property type="entry name" value="HTH-type_TetR-like_transc_reg"/>
</dbReference>
<keyword evidence="2" id="KW-0805">Transcription regulation</keyword>
<protein>
    <submittedName>
        <fullName evidence="7">TetR/AcrR family transcriptional regulator</fullName>
    </submittedName>
</protein>